<accession>A0AC61Y5C5</accession>
<gene>
    <name evidence="1" type="ORF">FVB9532_00852</name>
</gene>
<name>A0AC61Y5C5_9FLAO</name>
<dbReference type="EMBL" id="CABVMM010000003">
    <property type="protein sequence ID" value="VVU99597.1"/>
    <property type="molecule type" value="Genomic_DNA"/>
</dbReference>
<evidence type="ECO:0000313" key="2">
    <source>
        <dbReference type="Proteomes" id="UP000356253"/>
    </source>
</evidence>
<dbReference type="Proteomes" id="UP000356253">
    <property type="component" value="Unassembled WGS sequence"/>
</dbReference>
<evidence type="ECO:0000313" key="1">
    <source>
        <dbReference type="EMBL" id="VVU99597.1"/>
    </source>
</evidence>
<proteinExistence type="predicted"/>
<keyword evidence="2" id="KW-1185">Reference proteome</keyword>
<protein>
    <submittedName>
        <fullName evidence="1">Uncharacterized protein</fullName>
    </submittedName>
</protein>
<comment type="caution">
    <text evidence="1">The sequence shown here is derived from an EMBL/GenBank/DDBJ whole genome shotgun (WGS) entry which is preliminary data.</text>
</comment>
<reference evidence="1" key="1">
    <citation type="submission" date="2019-09" db="EMBL/GenBank/DDBJ databases">
        <authorList>
            <person name="Rodrigo-Torres L."/>
            <person name="Arahal R. D."/>
            <person name="Lucena T."/>
        </authorList>
    </citation>
    <scope>NUCLEOTIDE SEQUENCE</scope>
    <source>
        <strain evidence="1">ISS653</strain>
    </source>
</reference>
<organism evidence="1 2">
    <name type="scientific">Mesonia oceanica</name>
    <dbReference type="NCBI Taxonomy" id="2687242"/>
    <lineage>
        <taxon>Bacteria</taxon>
        <taxon>Pseudomonadati</taxon>
        <taxon>Bacteroidota</taxon>
        <taxon>Flavobacteriia</taxon>
        <taxon>Flavobacteriales</taxon>
        <taxon>Flavobacteriaceae</taxon>
        <taxon>Mesonia</taxon>
    </lineage>
</organism>
<sequence>MRFIVSLIFLLSQFALQAQVNTSVVDLDEILKKTQDFYKNESSYYIEIQYKLFENHKDSHPLSTYKGEMGKMKNTYYNNVLGTEMYVGNDIMIKASHDQKAIEVSNNTPNGAEAIFNISGFLKSFKDYKVVQKEEVIRCELLAPELTSLPYGKIILYINKKDYSLQRQVMYYLHSSEYKNEKGEMVVSYPKLEINFSQVKPVSLLEKEVFNKSYYIVQNKGVIQPANNFANYKVINRI</sequence>